<dbReference type="EMBL" id="WOTB01000001">
    <property type="protein sequence ID" value="NHN83220.1"/>
    <property type="molecule type" value="Genomic_DNA"/>
</dbReference>
<proteinExistence type="predicted"/>
<organism evidence="2 3">
    <name type="scientific">Acetobacter musti</name>
    <dbReference type="NCBI Taxonomy" id="864732"/>
    <lineage>
        <taxon>Bacteria</taxon>
        <taxon>Pseudomonadati</taxon>
        <taxon>Pseudomonadota</taxon>
        <taxon>Alphaproteobacteria</taxon>
        <taxon>Acetobacterales</taxon>
        <taxon>Acetobacteraceae</taxon>
        <taxon>Acetobacter</taxon>
    </lineage>
</organism>
<dbReference type="SMART" id="SM01008">
    <property type="entry name" value="Ald_Xan_dh_C"/>
    <property type="match status" value="1"/>
</dbReference>
<dbReference type="RefSeq" id="WP_173581655.1">
    <property type="nucleotide sequence ID" value="NZ_WOTB01000001.1"/>
</dbReference>
<dbReference type="InterPro" id="IPR006311">
    <property type="entry name" value="TAT_signal"/>
</dbReference>
<dbReference type="Gene3D" id="3.30.365.10">
    <property type="entry name" value="Aldehyde oxidase/xanthine dehydrogenase, molybdopterin binding domain"/>
    <property type="match status" value="5"/>
</dbReference>
<sequence length="731" mass="78660">MRLPVTAPTSRRHFLTAATGLVVAGLLPRHRAFGRPSEFYQGPLVGETKSPFAPNAYIRIAPSRVAGDSGITLILPNVEMGQGIYTGAVTLIAEELEVEPDQVNLEAAPPDDAYVAADMGTQATGGSTSTIFEWTTLRQAGAAARLMLVQAAAGQWGCPVSDCTTRQGQVFHTPSGRSIAYADLAADAAKLSPPKDIPLKTAKDWTLIGRSRHRLDSRAKVEGQPLFGIDIRVPDMKHATVAACPVMGGTVGGIDRDAALRTPGVHAVLMIDNAVCVVADHYWAAKKGLDALAVTWNEGTNASVDTQRIYRELHDGLSEPKPVVAKSTSDATAAMARAATRYEATYQQPLLAHSPMEPVNCAIHIRPDGADVWVGTQVPMWARDSVADIAGLPKNRVQLHCQYIGGGFGRRLEYEYVTQAAQFAKQVPYPLKIVWSREEDLTLDRFRPAYVDHVRAGLDARGRIESMEFRVIGPAVVARWEPAGLSPDGFDEDLAAAISITPYTWPASRLDYVRREAPGVVTAWWRGVGGTRGLFVVESFIDELALRAGADPVAYRRELIREQPRARVVLDLAAEKSGWGTPLPKGHGRGVAVQFLFGSYLGTVIEVDMTEPAQVRIVHVTVAVDCGQPVNPDQIRAQIEGGMIFGLGTALFNEITLSNGRVQEDNFNLWRIMRMNEAPPVDIHIVASTETPGGIGETGTAAAAPALANAIAAASGRRLRTLPLLPGLESA</sequence>
<comment type="caution">
    <text evidence="2">The sequence shown here is derived from an EMBL/GenBank/DDBJ whole genome shotgun (WGS) entry which is preliminary data.</text>
</comment>
<accession>A0ABX0JJ79</accession>
<name>A0ABX0JJ79_9PROT</name>
<dbReference type="PANTHER" id="PTHR47495">
    <property type="entry name" value="ALDEHYDE DEHYDROGENASE"/>
    <property type="match status" value="1"/>
</dbReference>
<feature type="domain" description="Aldehyde oxidase/xanthine dehydrogenase a/b hammerhead" evidence="1">
    <location>
        <begin position="222"/>
        <end position="300"/>
    </location>
</feature>
<dbReference type="InterPro" id="IPR052516">
    <property type="entry name" value="N-heterocyclic_Hydroxylase"/>
</dbReference>
<dbReference type="PIRSF" id="PIRSF036389">
    <property type="entry name" value="IOR_B"/>
    <property type="match status" value="1"/>
</dbReference>
<dbReference type="Pfam" id="PF02738">
    <property type="entry name" value="MoCoBD_1"/>
    <property type="match status" value="1"/>
</dbReference>
<dbReference type="InterPro" id="IPR046867">
    <property type="entry name" value="AldOxase/xan_DH_MoCoBD2"/>
</dbReference>
<dbReference type="InterPro" id="IPR008274">
    <property type="entry name" value="AldOxase/xan_DH_MoCoBD1"/>
</dbReference>
<evidence type="ECO:0000313" key="3">
    <source>
        <dbReference type="Proteomes" id="UP000635278"/>
    </source>
</evidence>
<evidence type="ECO:0000313" key="2">
    <source>
        <dbReference type="EMBL" id="NHN83220.1"/>
    </source>
</evidence>
<dbReference type="PANTHER" id="PTHR47495:SF2">
    <property type="entry name" value="ALDEHYDE DEHYDROGENASE"/>
    <property type="match status" value="1"/>
</dbReference>
<dbReference type="Proteomes" id="UP000635278">
    <property type="component" value="Unassembled WGS sequence"/>
</dbReference>
<protein>
    <submittedName>
        <fullName evidence="2">Molybdopterin-dependent oxidoreductase</fullName>
    </submittedName>
</protein>
<evidence type="ECO:0000259" key="1">
    <source>
        <dbReference type="SMART" id="SM01008"/>
    </source>
</evidence>
<dbReference type="Gene3D" id="3.90.1170.50">
    <property type="entry name" value="Aldehyde oxidase/xanthine dehydrogenase, a/b hammerhead"/>
    <property type="match status" value="1"/>
</dbReference>
<keyword evidence="3" id="KW-1185">Reference proteome</keyword>
<dbReference type="Pfam" id="PF20256">
    <property type="entry name" value="MoCoBD_2"/>
    <property type="match status" value="2"/>
</dbReference>
<dbReference type="PROSITE" id="PS51318">
    <property type="entry name" value="TAT"/>
    <property type="match status" value="1"/>
</dbReference>
<gene>
    <name evidence="2" type="ORF">GOB93_01000</name>
</gene>
<dbReference type="InterPro" id="IPR012368">
    <property type="entry name" value="OxRdtase_Mopterin-bd_su_IorB"/>
</dbReference>
<dbReference type="SUPFAM" id="SSF56003">
    <property type="entry name" value="Molybdenum cofactor-binding domain"/>
    <property type="match status" value="2"/>
</dbReference>
<reference evidence="2 3" key="1">
    <citation type="journal article" date="2020" name="Int. J. Syst. Evol. Microbiol.">
        <title>Novel acetic acid bacteria from cider fermentations: Acetobacter conturbans sp. nov. and Acetobacter fallax sp. nov.</title>
        <authorList>
            <person name="Sombolestani A.S."/>
            <person name="Cleenwerck I."/>
            <person name="Cnockaert M."/>
            <person name="Borremans W."/>
            <person name="Wieme A.D."/>
            <person name="De Vuyst L."/>
            <person name="Vandamme P."/>
        </authorList>
    </citation>
    <scope>NUCLEOTIDE SEQUENCE [LARGE SCALE GENOMIC DNA]</scope>
    <source>
        <strain evidence="2 3">LMG 30640</strain>
    </source>
</reference>
<dbReference type="InterPro" id="IPR000674">
    <property type="entry name" value="Ald_Oxase/Xan_DH_a/b"/>
</dbReference>
<dbReference type="InterPro" id="IPR037165">
    <property type="entry name" value="AldOxase/xan_DH_Mopterin-bd_sf"/>
</dbReference>